<keyword evidence="3" id="KW-1185">Reference proteome</keyword>
<accession>A0ABR0A7U7</accession>
<gene>
    <name evidence="2" type="ORF">OUZ56_003133</name>
</gene>
<organism evidence="2 3">
    <name type="scientific">Daphnia magna</name>
    <dbReference type="NCBI Taxonomy" id="35525"/>
    <lineage>
        <taxon>Eukaryota</taxon>
        <taxon>Metazoa</taxon>
        <taxon>Ecdysozoa</taxon>
        <taxon>Arthropoda</taxon>
        <taxon>Crustacea</taxon>
        <taxon>Branchiopoda</taxon>
        <taxon>Diplostraca</taxon>
        <taxon>Cladocera</taxon>
        <taxon>Anomopoda</taxon>
        <taxon>Daphniidae</taxon>
        <taxon>Daphnia</taxon>
    </lineage>
</organism>
<protein>
    <recommendedName>
        <fullName evidence="4">Nucleic-acid-binding protein from transposon X-element</fullName>
    </recommendedName>
</protein>
<evidence type="ECO:0000313" key="3">
    <source>
        <dbReference type="Proteomes" id="UP001234178"/>
    </source>
</evidence>
<dbReference type="EMBL" id="JAOYFB010000036">
    <property type="protein sequence ID" value="KAK4021214.1"/>
    <property type="molecule type" value="Genomic_DNA"/>
</dbReference>
<dbReference type="Proteomes" id="UP001234178">
    <property type="component" value="Unassembled WGS sequence"/>
</dbReference>
<comment type="caution">
    <text evidence="2">The sequence shown here is derived from an EMBL/GenBank/DDBJ whole genome shotgun (WGS) entry which is preliminary data.</text>
</comment>
<sequence>MVSLVTESKQIPLFIKREDGLSFKQMKTCEISQILQELESKLGPFEAGGVKYVLNGRIMVACTQPKSASRTRVTIHQVPTGDSEEEIYDALRSKGYPILSVYRFKTDRASGTVPTSTVALDFDGLAPEKILINEIAFTPRPYFPGPPRCAKKCQRLGHTSNNCRDATRCNNCGGIHEDMANCAAPPHCINCSGKHPASSPTCPKFQRMKLSLRATPSEHSRPNVLVQTNRSNYSQILNSPALTSQIEPETEILKGQIAAMQTELAQIRKDLSQYRVLEKKVNNLDLTVSRIQNSLASIETGQKKTNSKIEKLCDLIANLLPSPISEDMEISLPETLSNEDLNAISNNRAIASPNLRMAPAKISSNKGLDPASKKSRSSLDLHPLSNND</sequence>
<name>A0ABR0A7U7_9CRUS</name>
<proteinExistence type="predicted"/>
<reference evidence="2 3" key="1">
    <citation type="journal article" date="2023" name="Nucleic Acids Res.">
        <title>The hologenome of Daphnia magna reveals possible DNA methylation and microbiome-mediated evolution of the host genome.</title>
        <authorList>
            <person name="Chaturvedi A."/>
            <person name="Li X."/>
            <person name="Dhandapani V."/>
            <person name="Marshall H."/>
            <person name="Kissane S."/>
            <person name="Cuenca-Cambronero M."/>
            <person name="Asole G."/>
            <person name="Calvet F."/>
            <person name="Ruiz-Romero M."/>
            <person name="Marangio P."/>
            <person name="Guigo R."/>
            <person name="Rago D."/>
            <person name="Mirbahai L."/>
            <person name="Eastwood N."/>
            <person name="Colbourne J.K."/>
            <person name="Zhou J."/>
            <person name="Mallon E."/>
            <person name="Orsini L."/>
        </authorList>
    </citation>
    <scope>NUCLEOTIDE SEQUENCE [LARGE SCALE GENOMIC DNA]</scope>
    <source>
        <strain evidence="2">LRV0_1</strain>
    </source>
</reference>
<evidence type="ECO:0000256" key="1">
    <source>
        <dbReference type="SAM" id="MobiDB-lite"/>
    </source>
</evidence>
<evidence type="ECO:0000313" key="2">
    <source>
        <dbReference type="EMBL" id="KAK4021214.1"/>
    </source>
</evidence>
<feature type="region of interest" description="Disordered" evidence="1">
    <location>
        <begin position="361"/>
        <end position="388"/>
    </location>
</feature>
<evidence type="ECO:0008006" key="4">
    <source>
        <dbReference type="Google" id="ProtNLM"/>
    </source>
</evidence>